<dbReference type="EMBL" id="BAAAQY010000010">
    <property type="protein sequence ID" value="GAA2243466.1"/>
    <property type="molecule type" value="Genomic_DNA"/>
</dbReference>
<keyword evidence="4" id="KW-1185">Reference proteome</keyword>
<name>A0ABN3DYB7_9MICO</name>
<gene>
    <name evidence="3" type="ORF">GCM10009851_30880</name>
</gene>
<organism evidence="3 4">
    <name type="scientific">Herbiconiux moechotypicola</name>
    <dbReference type="NCBI Taxonomy" id="637393"/>
    <lineage>
        <taxon>Bacteria</taxon>
        <taxon>Bacillati</taxon>
        <taxon>Actinomycetota</taxon>
        <taxon>Actinomycetes</taxon>
        <taxon>Micrococcales</taxon>
        <taxon>Microbacteriaceae</taxon>
        <taxon>Herbiconiux</taxon>
    </lineage>
</organism>
<dbReference type="Gene3D" id="1.10.30.50">
    <property type="match status" value="1"/>
</dbReference>
<sequence length="433" mass="46257">MDAILDELVEVASVIAAATARRARLLAEATALRLQQAGTGASGVAMRSLVAEIGCATKTSEGTVLRLVNDAETLVSHLPATLAALSSGTIDYRHAQSMVEHAVSLPQDARATFESRVLPVAESTTPAKFDKHARREREALHPESIEIRAAQAAEGRSVCLESAVDGMAWLVCHLPAVEAVAIDDRLDRIARSRRSAGESRTHAQLRADALAALLLRRSPSAVNRAPQPAGDVGGLGDPGDPGESELLEAADSVVPTVVLTVPVLSMLGHDGGPAELAGHGPIDLPTARRLAARAPSFVRILTDPDTGETLSVGRTRYRPTTDMRLALRLADETCRFPNCTRAAARCELDHTTDWAHGGGTDRGNLHHLCSKHHHLKHDGSGWSVRSRTARSLEWSSPTGRRYTTAPPGRRQEATRRPVFRAESDEPVPGDPVP</sequence>
<protein>
    <submittedName>
        <fullName evidence="3">HNH endonuclease signature motif containing protein</fullName>
    </submittedName>
</protein>
<feature type="domain" description="DUF222" evidence="2">
    <location>
        <begin position="17"/>
        <end position="331"/>
    </location>
</feature>
<evidence type="ECO:0000313" key="3">
    <source>
        <dbReference type="EMBL" id="GAA2243466.1"/>
    </source>
</evidence>
<feature type="region of interest" description="Disordered" evidence="1">
    <location>
        <begin position="393"/>
        <end position="433"/>
    </location>
</feature>
<evidence type="ECO:0000259" key="2">
    <source>
        <dbReference type="Pfam" id="PF02720"/>
    </source>
</evidence>
<dbReference type="Proteomes" id="UP001500929">
    <property type="component" value="Unassembled WGS sequence"/>
</dbReference>
<accession>A0ABN3DYB7</accession>
<dbReference type="Pfam" id="PF02720">
    <property type="entry name" value="DUF222"/>
    <property type="match status" value="1"/>
</dbReference>
<evidence type="ECO:0000256" key="1">
    <source>
        <dbReference type="SAM" id="MobiDB-lite"/>
    </source>
</evidence>
<feature type="compositionally biased region" description="Basic and acidic residues" evidence="1">
    <location>
        <begin position="409"/>
        <end position="423"/>
    </location>
</feature>
<keyword evidence="3" id="KW-0540">Nuclease</keyword>
<dbReference type="CDD" id="cd00085">
    <property type="entry name" value="HNHc"/>
    <property type="match status" value="1"/>
</dbReference>
<feature type="region of interest" description="Disordered" evidence="1">
    <location>
        <begin position="221"/>
        <end position="245"/>
    </location>
</feature>
<comment type="caution">
    <text evidence="3">The sequence shown here is derived from an EMBL/GenBank/DDBJ whole genome shotgun (WGS) entry which is preliminary data.</text>
</comment>
<keyword evidence="3" id="KW-0378">Hydrolase</keyword>
<dbReference type="InterPro" id="IPR003615">
    <property type="entry name" value="HNH_nuc"/>
</dbReference>
<evidence type="ECO:0000313" key="4">
    <source>
        <dbReference type="Proteomes" id="UP001500929"/>
    </source>
</evidence>
<reference evidence="3 4" key="1">
    <citation type="journal article" date="2019" name="Int. J. Syst. Evol. Microbiol.">
        <title>The Global Catalogue of Microorganisms (GCM) 10K type strain sequencing project: providing services to taxonomists for standard genome sequencing and annotation.</title>
        <authorList>
            <consortium name="The Broad Institute Genomics Platform"/>
            <consortium name="The Broad Institute Genome Sequencing Center for Infectious Disease"/>
            <person name="Wu L."/>
            <person name="Ma J."/>
        </authorList>
    </citation>
    <scope>NUCLEOTIDE SEQUENCE [LARGE SCALE GENOMIC DNA]</scope>
    <source>
        <strain evidence="3 4">JCM 16117</strain>
    </source>
</reference>
<keyword evidence="3" id="KW-0255">Endonuclease</keyword>
<proteinExistence type="predicted"/>
<dbReference type="InterPro" id="IPR003870">
    <property type="entry name" value="DUF222"/>
</dbReference>
<dbReference type="GO" id="GO:0004519">
    <property type="term" value="F:endonuclease activity"/>
    <property type="evidence" value="ECO:0007669"/>
    <property type="project" value="UniProtKB-KW"/>
</dbReference>